<feature type="region of interest" description="Disordered" evidence="13">
    <location>
        <begin position="402"/>
        <end position="435"/>
    </location>
</feature>
<evidence type="ECO:0000256" key="12">
    <source>
        <dbReference type="ARBA" id="ARBA00023136"/>
    </source>
</evidence>
<sequence length="478" mass="52873">SSYPFPPPSGVAPALRPSPRFLWSFLFMSGREPRAAETRRTPERTPAHSYSPGPTASAALSMHPGPFPSPDPKNSPGPGRGPGPGPGPGPGHHLDLCCKTAADRRDARREPLSGLSSPLRCSAAPLLRLEPCRPAPAASNMFKYRIRMFFNELKVLVFMRSDSRQSGSDSDRRAGAVRGLGMGGCGWPPFVDCHSRDDEEEYYGSEPRPRSLAFEDKEPRLQVGLDAVSLASSASSMRTPQCRICFQGPEQRENSPARCDDPICGIHQPCLIRWFYERGSWCELCYFTVPVSVYHSPRTPCRSGQWQAISLTVIEKVQIAAIILGSLFLIASISWLIWSSLSPSAKWQRQDLLFQICYGMYGFMDIVCIGLIIHEGSSVYRIFKRWQAVNQQWKVLNYEKSKDLGDPVSSSSKAGARGARGAPHRLAGGSSGRPSRRLRTILNHHCGYTILHILSQLRPNDPRISAANREVVMRVTTV</sequence>
<evidence type="ECO:0000256" key="1">
    <source>
        <dbReference type="ARBA" id="ARBA00000900"/>
    </source>
</evidence>
<dbReference type="UniPathway" id="UPA00143"/>
<dbReference type="HOGENOM" id="CLU_045217_0_0_1"/>
<dbReference type="GO" id="GO:0016567">
    <property type="term" value="P:protein ubiquitination"/>
    <property type="evidence" value="ECO:0007669"/>
    <property type="project" value="UniProtKB-UniPathway"/>
</dbReference>
<keyword evidence="6 14" id="KW-0812">Transmembrane</keyword>
<keyword evidence="7" id="KW-0479">Metal-binding</keyword>
<dbReference type="FunCoup" id="H3CB54">
    <property type="interactions" value="144"/>
</dbReference>
<dbReference type="Proteomes" id="UP000007303">
    <property type="component" value="Unassembled WGS sequence"/>
</dbReference>
<name>H3CB54_TETNG</name>
<comment type="pathway">
    <text evidence="3">Protein modification; protein ubiquitination.</text>
</comment>
<dbReference type="InterPro" id="IPR013083">
    <property type="entry name" value="Znf_RING/FYVE/PHD"/>
</dbReference>
<dbReference type="GO" id="GO:0008270">
    <property type="term" value="F:zinc ion binding"/>
    <property type="evidence" value="ECO:0007669"/>
    <property type="project" value="UniProtKB-KW"/>
</dbReference>
<feature type="transmembrane region" description="Helical" evidence="14">
    <location>
        <begin position="319"/>
        <end position="340"/>
    </location>
</feature>
<keyword evidence="17" id="KW-1185">Reference proteome</keyword>
<keyword evidence="8" id="KW-0863">Zinc-finger</keyword>
<dbReference type="InterPro" id="IPR011016">
    <property type="entry name" value="Znf_RING-CH"/>
</dbReference>
<dbReference type="PANTHER" id="PTHR46053">
    <property type="entry name" value="E3 UBIQUITIN-PROTEIN LIGASE MARCH4-LIKE"/>
    <property type="match status" value="1"/>
</dbReference>
<protein>
    <recommendedName>
        <fullName evidence="4">RING-type E3 ubiquitin transferase</fullName>
        <ecNumber evidence="4">2.3.2.27</ecNumber>
    </recommendedName>
</protein>
<dbReference type="GO" id="GO:0012505">
    <property type="term" value="C:endomembrane system"/>
    <property type="evidence" value="ECO:0007669"/>
    <property type="project" value="UniProtKB-SubCell"/>
</dbReference>
<dbReference type="InterPro" id="IPR046356">
    <property type="entry name" value="MARCHF4/9/11"/>
</dbReference>
<comment type="subcellular location">
    <subcellularLocation>
        <location evidence="2">Endomembrane system</location>
        <topology evidence="2">Multi-pass membrane protein</topology>
    </subcellularLocation>
</comment>
<keyword evidence="11 14" id="KW-1133">Transmembrane helix</keyword>
<organism evidence="16 17">
    <name type="scientific">Tetraodon nigroviridis</name>
    <name type="common">Spotted green pufferfish</name>
    <name type="synonym">Chelonodon nigroviridis</name>
    <dbReference type="NCBI Taxonomy" id="99883"/>
    <lineage>
        <taxon>Eukaryota</taxon>
        <taxon>Metazoa</taxon>
        <taxon>Chordata</taxon>
        <taxon>Craniata</taxon>
        <taxon>Vertebrata</taxon>
        <taxon>Euteleostomi</taxon>
        <taxon>Actinopterygii</taxon>
        <taxon>Neopterygii</taxon>
        <taxon>Teleostei</taxon>
        <taxon>Neoteleostei</taxon>
        <taxon>Acanthomorphata</taxon>
        <taxon>Eupercaria</taxon>
        <taxon>Tetraodontiformes</taxon>
        <taxon>Tetradontoidea</taxon>
        <taxon>Tetraodontidae</taxon>
        <taxon>Tetraodon</taxon>
    </lineage>
</organism>
<accession>H3CB54</accession>
<dbReference type="SMART" id="SM00744">
    <property type="entry name" value="RINGv"/>
    <property type="match status" value="1"/>
</dbReference>
<evidence type="ECO:0000256" key="8">
    <source>
        <dbReference type="ARBA" id="ARBA00022771"/>
    </source>
</evidence>
<proteinExistence type="predicted"/>
<feature type="transmembrane region" description="Helical" evidence="14">
    <location>
        <begin position="352"/>
        <end position="373"/>
    </location>
</feature>
<dbReference type="GeneTree" id="ENSGT00940000158208"/>
<dbReference type="InParanoid" id="H3CB54"/>
<reference evidence="16" key="3">
    <citation type="submission" date="2025-09" db="UniProtKB">
        <authorList>
            <consortium name="Ensembl"/>
        </authorList>
    </citation>
    <scope>IDENTIFICATION</scope>
</reference>
<evidence type="ECO:0000313" key="16">
    <source>
        <dbReference type="Ensembl" id="ENSTNIP00000005476.1"/>
    </source>
</evidence>
<dbReference type="STRING" id="99883.ENSTNIP00000005476"/>
<dbReference type="Gene3D" id="3.30.40.10">
    <property type="entry name" value="Zinc/RING finger domain, C3HC4 (zinc finger)"/>
    <property type="match status" value="1"/>
</dbReference>
<feature type="compositionally biased region" description="Pro residues" evidence="13">
    <location>
        <begin position="65"/>
        <end position="89"/>
    </location>
</feature>
<dbReference type="AlphaFoldDB" id="H3CB54"/>
<reference evidence="17" key="1">
    <citation type="journal article" date="2004" name="Nature">
        <title>Genome duplication in the teleost fish Tetraodon nigroviridis reveals the early vertebrate proto-karyotype.</title>
        <authorList>
            <person name="Jaillon O."/>
            <person name="Aury J.-M."/>
            <person name="Brunet F."/>
            <person name="Petit J.-L."/>
            <person name="Stange-Thomann N."/>
            <person name="Mauceli E."/>
            <person name="Bouneau L."/>
            <person name="Fischer C."/>
            <person name="Ozouf-Costaz C."/>
            <person name="Bernot A."/>
            <person name="Nicaud S."/>
            <person name="Jaffe D."/>
            <person name="Fisher S."/>
            <person name="Lutfalla G."/>
            <person name="Dossat C."/>
            <person name="Segurens B."/>
            <person name="Dasilva C."/>
            <person name="Salanoubat M."/>
            <person name="Levy M."/>
            <person name="Boudet N."/>
            <person name="Castellano S."/>
            <person name="Anthouard V."/>
            <person name="Jubin C."/>
            <person name="Castelli V."/>
            <person name="Katinka M."/>
            <person name="Vacherie B."/>
            <person name="Biemont C."/>
            <person name="Skalli Z."/>
            <person name="Cattolico L."/>
            <person name="Poulain J."/>
            <person name="De Berardinis V."/>
            <person name="Cruaud C."/>
            <person name="Duprat S."/>
            <person name="Brottier P."/>
            <person name="Coutanceau J.-P."/>
            <person name="Gouzy J."/>
            <person name="Parra G."/>
            <person name="Lardier G."/>
            <person name="Chapple C."/>
            <person name="McKernan K.J."/>
            <person name="McEwan P."/>
            <person name="Bosak S."/>
            <person name="Kellis M."/>
            <person name="Volff J.-N."/>
            <person name="Guigo R."/>
            <person name="Zody M.C."/>
            <person name="Mesirov J."/>
            <person name="Lindblad-Toh K."/>
            <person name="Birren B."/>
            <person name="Nusbaum C."/>
            <person name="Kahn D."/>
            <person name="Robinson-Rechavi M."/>
            <person name="Laudet V."/>
            <person name="Schachter V."/>
            <person name="Quetier F."/>
            <person name="Saurin W."/>
            <person name="Scarpelli C."/>
            <person name="Wincker P."/>
            <person name="Lander E.S."/>
            <person name="Weissenbach J."/>
            <person name="Roest Crollius H."/>
        </authorList>
    </citation>
    <scope>NUCLEOTIDE SEQUENCE [LARGE SCALE GENOMIC DNA]</scope>
</reference>
<evidence type="ECO:0000313" key="17">
    <source>
        <dbReference type="Proteomes" id="UP000007303"/>
    </source>
</evidence>
<evidence type="ECO:0000256" key="5">
    <source>
        <dbReference type="ARBA" id="ARBA00022679"/>
    </source>
</evidence>
<evidence type="ECO:0000256" key="11">
    <source>
        <dbReference type="ARBA" id="ARBA00022989"/>
    </source>
</evidence>
<evidence type="ECO:0000256" key="2">
    <source>
        <dbReference type="ARBA" id="ARBA00004127"/>
    </source>
</evidence>
<evidence type="ECO:0000256" key="4">
    <source>
        <dbReference type="ARBA" id="ARBA00012483"/>
    </source>
</evidence>
<keyword evidence="10" id="KW-0862">Zinc</keyword>
<dbReference type="SUPFAM" id="SSF57850">
    <property type="entry name" value="RING/U-box"/>
    <property type="match status" value="1"/>
</dbReference>
<feature type="compositionally biased region" description="Low complexity" evidence="13">
    <location>
        <begin position="414"/>
        <end position="428"/>
    </location>
</feature>
<evidence type="ECO:0000256" key="6">
    <source>
        <dbReference type="ARBA" id="ARBA00022692"/>
    </source>
</evidence>
<dbReference type="Ensembl" id="ENSTNIT00000005622.1">
    <property type="protein sequence ID" value="ENSTNIP00000005476.1"/>
    <property type="gene ID" value="ENSTNIG00000002908.1"/>
</dbReference>
<feature type="region of interest" description="Disordered" evidence="13">
    <location>
        <begin position="33"/>
        <end position="96"/>
    </location>
</feature>
<dbReference type="PANTHER" id="PTHR46053:SF4">
    <property type="entry name" value="E3 UBIQUITIN-PROTEIN LIGASE MARCHF9"/>
    <property type="match status" value="1"/>
</dbReference>
<dbReference type="PROSITE" id="PS51292">
    <property type="entry name" value="ZF_RING_CH"/>
    <property type="match status" value="1"/>
</dbReference>
<keyword evidence="9" id="KW-0833">Ubl conjugation pathway</keyword>
<evidence type="ECO:0000256" key="7">
    <source>
        <dbReference type="ARBA" id="ARBA00022723"/>
    </source>
</evidence>
<evidence type="ECO:0000259" key="15">
    <source>
        <dbReference type="PROSITE" id="PS51292"/>
    </source>
</evidence>
<keyword evidence="12 14" id="KW-0472">Membrane</keyword>
<keyword evidence="5" id="KW-0808">Transferase</keyword>
<feature type="domain" description="RING-CH-type" evidence="15">
    <location>
        <begin position="234"/>
        <end position="292"/>
    </location>
</feature>
<evidence type="ECO:0000256" key="13">
    <source>
        <dbReference type="SAM" id="MobiDB-lite"/>
    </source>
</evidence>
<evidence type="ECO:0000256" key="9">
    <source>
        <dbReference type="ARBA" id="ARBA00022786"/>
    </source>
</evidence>
<evidence type="ECO:0000256" key="10">
    <source>
        <dbReference type="ARBA" id="ARBA00022833"/>
    </source>
</evidence>
<dbReference type="EC" id="2.3.2.27" evidence="4"/>
<evidence type="ECO:0000256" key="14">
    <source>
        <dbReference type="SAM" id="Phobius"/>
    </source>
</evidence>
<comment type="catalytic activity">
    <reaction evidence="1">
        <text>S-ubiquitinyl-[E2 ubiquitin-conjugating enzyme]-L-cysteine + [acceptor protein]-L-lysine = [E2 ubiquitin-conjugating enzyme]-L-cysteine + N(6)-ubiquitinyl-[acceptor protein]-L-lysine.</text>
        <dbReference type="EC" id="2.3.2.27"/>
    </reaction>
</comment>
<evidence type="ECO:0000256" key="3">
    <source>
        <dbReference type="ARBA" id="ARBA00004906"/>
    </source>
</evidence>
<reference evidence="16" key="2">
    <citation type="submission" date="2025-08" db="UniProtKB">
        <authorList>
            <consortium name="Ensembl"/>
        </authorList>
    </citation>
    <scope>IDENTIFICATION</scope>
</reference>
<dbReference type="GO" id="GO:0061630">
    <property type="term" value="F:ubiquitin protein ligase activity"/>
    <property type="evidence" value="ECO:0007669"/>
    <property type="project" value="UniProtKB-EC"/>
</dbReference>
<feature type="compositionally biased region" description="Basic and acidic residues" evidence="13">
    <location>
        <begin position="33"/>
        <end position="46"/>
    </location>
</feature>